<dbReference type="Gene3D" id="2.40.33.20">
    <property type="entry name" value="PK beta-barrel domain-like"/>
    <property type="match status" value="1"/>
</dbReference>
<reference evidence="2 3" key="1">
    <citation type="submission" date="2020-02" db="EMBL/GenBank/DDBJ databases">
        <title>Pseudoroseicyclus tamarix, sp. nov., isolated from offshore sediment of a Tamarix chinensis forest.</title>
        <authorList>
            <person name="Gai Y."/>
        </authorList>
    </citation>
    <scope>NUCLEOTIDE SEQUENCE [LARGE SCALE GENOMIC DNA]</scope>
    <source>
        <strain evidence="2 3">CLL3-39</strain>
    </source>
</reference>
<dbReference type="InterPro" id="IPR011037">
    <property type="entry name" value="Pyrv_Knase-like_insert_dom_sf"/>
</dbReference>
<comment type="caution">
    <text evidence="2">The sequence shown here is derived from an EMBL/GenBank/DDBJ whole genome shotgun (WGS) entry which is preliminary data.</text>
</comment>
<dbReference type="EMBL" id="JAAGAB010000001">
    <property type="protein sequence ID" value="NDU99750.1"/>
    <property type="molecule type" value="Genomic_DNA"/>
</dbReference>
<feature type="domain" description="MOSC" evidence="1">
    <location>
        <begin position="104"/>
        <end position="248"/>
    </location>
</feature>
<dbReference type="AlphaFoldDB" id="A0A6B2JFE3"/>
<sequence>MSAHLAGIVRHPIKSIGYEALPRVTLTAGQALPYDRHWAVAHEAAKFPARELEGWAAKLNFVRGVAAAPLMAVTAQLAEGRVTLSHPDQGEITVDPESEADQLIRWLAPLWPASRPAPRSVERAPQGALTDVPQPFVSLLSTASNRAVSEQLGQRLDMNRWRGNLWVEGWEPFAEFDMTGREIRIGQAVLRVEERITRCEATMGNPQTGAKDADTLGALESGWGHRDFGVYCTVLSGGDVAVGDEVTR</sequence>
<evidence type="ECO:0000313" key="2">
    <source>
        <dbReference type="EMBL" id="NDU99750.1"/>
    </source>
</evidence>
<dbReference type="GO" id="GO:0030170">
    <property type="term" value="F:pyridoxal phosphate binding"/>
    <property type="evidence" value="ECO:0007669"/>
    <property type="project" value="InterPro"/>
</dbReference>
<dbReference type="InterPro" id="IPR005302">
    <property type="entry name" value="MoCF_Sase_C"/>
</dbReference>
<organism evidence="2 3">
    <name type="scientific">Pseudoroseicyclus tamaricis</name>
    <dbReference type="NCBI Taxonomy" id="2705421"/>
    <lineage>
        <taxon>Bacteria</taxon>
        <taxon>Pseudomonadati</taxon>
        <taxon>Pseudomonadota</taxon>
        <taxon>Alphaproteobacteria</taxon>
        <taxon>Rhodobacterales</taxon>
        <taxon>Paracoccaceae</taxon>
        <taxon>Pseudoroseicyclus</taxon>
    </lineage>
</organism>
<keyword evidence="3" id="KW-1185">Reference proteome</keyword>
<protein>
    <submittedName>
        <fullName evidence="2">MOSC domain-containing protein</fullName>
    </submittedName>
</protein>
<dbReference type="Pfam" id="PF03473">
    <property type="entry name" value="MOSC"/>
    <property type="match status" value="1"/>
</dbReference>
<dbReference type="RefSeq" id="WP_163889497.1">
    <property type="nucleotide sequence ID" value="NZ_JAAFYS010000001.1"/>
</dbReference>
<dbReference type="Proteomes" id="UP000474757">
    <property type="component" value="Unassembled WGS sequence"/>
</dbReference>
<evidence type="ECO:0000259" key="1">
    <source>
        <dbReference type="PROSITE" id="PS51340"/>
    </source>
</evidence>
<dbReference type="SUPFAM" id="SSF50800">
    <property type="entry name" value="PK beta-barrel domain-like"/>
    <property type="match status" value="1"/>
</dbReference>
<gene>
    <name evidence="2" type="ORF">GZA08_02020</name>
</gene>
<proteinExistence type="predicted"/>
<accession>A0A6B2JFE3</accession>
<dbReference type="GO" id="GO:0003824">
    <property type="term" value="F:catalytic activity"/>
    <property type="evidence" value="ECO:0007669"/>
    <property type="project" value="InterPro"/>
</dbReference>
<dbReference type="GO" id="GO:0030151">
    <property type="term" value="F:molybdenum ion binding"/>
    <property type="evidence" value="ECO:0007669"/>
    <property type="project" value="InterPro"/>
</dbReference>
<evidence type="ECO:0000313" key="3">
    <source>
        <dbReference type="Proteomes" id="UP000474757"/>
    </source>
</evidence>
<name>A0A6B2JFE3_9RHOB</name>
<dbReference type="PROSITE" id="PS51340">
    <property type="entry name" value="MOSC"/>
    <property type="match status" value="1"/>
</dbReference>